<dbReference type="Pfam" id="PF00270">
    <property type="entry name" value="DEAD"/>
    <property type="match status" value="1"/>
</dbReference>
<geneLocation type="plasmid" evidence="5 6">
    <name>unnamed1</name>
</geneLocation>
<keyword evidence="6" id="KW-1185">Reference proteome</keyword>
<dbReference type="SMART" id="SM00487">
    <property type="entry name" value="DEXDc"/>
    <property type="match status" value="1"/>
</dbReference>
<dbReference type="Pfam" id="PF00271">
    <property type="entry name" value="Helicase_C"/>
    <property type="match status" value="1"/>
</dbReference>
<feature type="domain" description="Helicase ATP-binding" evidence="3">
    <location>
        <begin position="105"/>
        <end position="348"/>
    </location>
</feature>
<dbReference type="InterPro" id="IPR014001">
    <property type="entry name" value="Helicase_ATP-bd"/>
</dbReference>
<dbReference type="Pfam" id="PF09369">
    <property type="entry name" value="MZB"/>
    <property type="match status" value="1"/>
</dbReference>
<dbReference type="GO" id="GO:0005524">
    <property type="term" value="F:ATP binding"/>
    <property type="evidence" value="ECO:0007669"/>
    <property type="project" value="UniProtKB-KW"/>
</dbReference>
<dbReference type="PANTHER" id="PTHR47957">
    <property type="entry name" value="ATP-DEPENDENT HELICASE HRQ1"/>
    <property type="match status" value="1"/>
</dbReference>
<dbReference type="GO" id="GO:0036297">
    <property type="term" value="P:interstrand cross-link repair"/>
    <property type="evidence" value="ECO:0007669"/>
    <property type="project" value="TreeGrafter"/>
</dbReference>
<dbReference type="SMART" id="SM00490">
    <property type="entry name" value="HELICc"/>
    <property type="match status" value="1"/>
</dbReference>
<dbReference type="GO" id="GO:0043138">
    <property type="term" value="F:3'-5' DNA helicase activity"/>
    <property type="evidence" value="ECO:0007669"/>
    <property type="project" value="TreeGrafter"/>
</dbReference>
<dbReference type="InterPro" id="IPR018973">
    <property type="entry name" value="MZB"/>
</dbReference>
<keyword evidence="5" id="KW-0378">Hydrolase</keyword>
<dbReference type="Proteomes" id="UP001056855">
    <property type="component" value="Plasmid unnamed1"/>
</dbReference>
<dbReference type="InterPro" id="IPR011545">
    <property type="entry name" value="DEAD/DEAH_box_helicase_dom"/>
</dbReference>
<evidence type="ECO:0000259" key="4">
    <source>
        <dbReference type="PROSITE" id="PS51194"/>
    </source>
</evidence>
<accession>A0A9E7SZ17</accession>
<reference evidence="5" key="1">
    <citation type="submission" date="2022-06" db="EMBL/GenBank/DDBJ databases">
        <title>Diverse halophilic archaea isolated from saline environments.</title>
        <authorList>
            <person name="Cui H.-L."/>
        </authorList>
    </citation>
    <scope>NUCLEOTIDE SEQUENCE</scope>
    <source>
        <strain evidence="5">WLHS1</strain>
        <plasmid evidence="5">unnamed1</plasmid>
    </source>
</reference>
<keyword evidence="5" id="KW-0347">Helicase</keyword>
<gene>
    <name evidence="5" type="ORF">NGM29_19480</name>
</gene>
<evidence type="ECO:0000256" key="1">
    <source>
        <dbReference type="ARBA" id="ARBA00022741"/>
    </source>
</evidence>
<dbReference type="PANTHER" id="PTHR47957:SF3">
    <property type="entry name" value="ATP-DEPENDENT HELICASE HRQ1"/>
    <property type="match status" value="1"/>
</dbReference>
<dbReference type="PROSITE" id="PS51192">
    <property type="entry name" value="HELICASE_ATP_BIND_1"/>
    <property type="match status" value="1"/>
</dbReference>
<dbReference type="GeneID" id="73292276"/>
<evidence type="ECO:0000313" key="6">
    <source>
        <dbReference type="Proteomes" id="UP001056855"/>
    </source>
</evidence>
<dbReference type="InterPro" id="IPR001650">
    <property type="entry name" value="Helicase_C-like"/>
</dbReference>
<evidence type="ECO:0000259" key="3">
    <source>
        <dbReference type="PROSITE" id="PS51192"/>
    </source>
</evidence>
<protein>
    <submittedName>
        <fullName evidence="5">DEAD/DEAH box helicase</fullName>
    </submittedName>
</protein>
<keyword evidence="5" id="KW-0614">Plasmid</keyword>
<dbReference type="InterPro" id="IPR027417">
    <property type="entry name" value="P-loop_NTPase"/>
</dbReference>
<evidence type="ECO:0000256" key="2">
    <source>
        <dbReference type="ARBA" id="ARBA00022840"/>
    </source>
</evidence>
<proteinExistence type="predicted"/>
<name>A0A9E7SZ17_9EURY</name>
<keyword evidence="1" id="KW-0547">Nucleotide-binding</keyword>
<dbReference type="KEGG" id="sawl:NGM29_19480"/>
<organism evidence="5 6">
    <name type="scientific">Natronosalvus rutilus</name>
    <dbReference type="NCBI Taxonomy" id="2953753"/>
    <lineage>
        <taxon>Archaea</taxon>
        <taxon>Methanobacteriati</taxon>
        <taxon>Methanobacteriota</taxon>
        <taxon>Stenosarchaea group</taxon>
        <taxon>Halobacteria</taxon>
        <taxon>Halobacteriales</taxon>
        <taxon>Natrialbaceae</taxon>
        <taxon>Natronosalvus</taxon>
    </lineage>
</organism>
<keyword evidence="2" id="KW-0067">ATP-binding</keyword>
<dbReference type="SUPFAM" id="SSF52540">
    <property type="entry name" value="P-loop containing nucleoside triphosphate hydrolases"/>
    <property type="match status" value="1"/>
</dbReference>
<sequence length="1583" mass="178255">MDSPRQTLDGALDRANEIIWWNRSLTKLNQFDQFGNAKAFVDDQLVEQKGPYVEYVRTPKSHTQSAEAFLSELNYDPSAINAVANVLFDGDPTLPLYQHQAEMIKAIEGDENDNILAVPTATGKTESFFIPLLNDCIQIDKDGLKGIIIYPMKTLEVDQLNRFIKYLDAVNRDRPAGEKIKIGIWDGDTDNTVGDQPNEVEPGSPIRGLVCPRTKEKLRVFDDYRVGTDTEEYSWIRVTRNGIRADNQSQSVDILITNPEALDFLYVNDRRDSRNIIGENPGEHPLQHIVYDEAHVWSGIKGAAISLLSQRLKHFYEDSDPQISMVSATVKNPPELASKLTRTPMEEINSVGFTPEPLPSGGTADFTKIHPCTLDEIVATLYVVSKGEYTVNAFEAKFPKMASARATLAAVNLLTIRSNAISIPSEVRSWLVSPILEEVDSLKESYPQAETGLDVIENQETLDLVTETLLDSNGLTARWRQHIERHVPEVAELASKLEGDTGEVRFRRYDGLLADVRSELDESQDPELVLNTLLLFGRLAGLLTDKYHVFLQPPSNAYWCRDCSAVRRQKACPSCHSNLPELEFCRECHYPYVVENEEDGGRPLEHPTASLCPGCEKTHNTQDINVPTSTLLTFMLTELCRLAPSKKTLVFSDSRSTSESVARNIRDQEYLLMAETLYVKHLVENKGTKETTQLFYDIRDELREVYYEPLISNAPDGSNVEDYLNDLLSSIRNNASLHNCNHLLNAALVTPETIFQSYSGRELALAHVVYRTFAQDPGYKFTRDGRKIQGWSFERLESRIHRNYRFEEEFVQQSLPRILDDLNEVNAIRARTDDEVHEELQNQSGNAPVETTKAYLEKQQAVLDQVDVFKGEIGSGVFKRELQNDESRLRLVPSVAYCLNCYTAMPAKQMDTDIGINCPKCRQATDVYDRFEVREGEYVGKGYADIDTGWDYAVDHWGHDISSPFTENEELEPVVVGQHKGDMPAALRGSIEEGFRQPDPEINIVSATPTMELGVDIGTLDTVTQVGIPPTLTNYVQRSGRTGRSQGSASLVTTAVRSSNPVDTHYFANLDAFFSSYDPVRVPNPVEFDELLAGQIVTEAVGYLARNQGGKSVLDKVYQLTESTSSPRNFSTNVLKRLVTLRRYIKEERPDVKDWVVEAFGPEASPIFDEVFSTDSRYSMKQRGERTFGEMEGLDVSGKSAETLSSNLNRLDLWLKELGYLANYRSFGGQFPVNYRSSRQADIQFEGSGRLFEMFPGPENDRGGEVVYLGTKYIVDDVKARERLTRVGLCTNEECERPYGAYKESRGICPLCGEELERTAVHRIGSVQCRSAAPFEQDYRTYPIVTTYLEEIRSTADREVTEATLFGLDCSLISSQFETLSFVPAFERAHNRGSDLQLVESQGVIDVENEDEANFDDMDLDDLIEESSSEQYAPVGQQMRTNGIKLEFDLEPIEERYQQFASTEPTASWSQAMVSLEQAFAKTIAVIAQCDLGDFDVKAVKTDSSLDFYVTDGREGGNGISWQVSQAIIESNELEKRVREVGNCDECNQFCNQCLLLERTPGFYLKNDLLHRKMLLALLEAQQ</sequence>
<feature type="domain" description="Helicase C-terminal" evidence="4">
    <location>
        <begin position="926"/>
        <end position="1092"/>
    </location>
</feature>
<dbReference type="GO" id="GO:0003676">
    <property type="term" value="F:nucleic acid binding"/>
    <property type="evidence" value="ECO:0007669"/>
    <property type="project" value="InterPro"/>
</dbReference>
<evidence type="ECO:0000313" key="5">
    <source>
        <dbReference type="EMBL" id="UTF55588.1"/>
    </source>
</evidence>
<dbReference type="EMBL" id="CP100356">
    <property type="protein sequence ID" value="UTF55588.1"/>
    <property type="molecule type" value="Genomic_DNA"/>
</dbReference>
<dbReference type="PROSITE" id="PS51194">
    <property type="entry name" value="HELICASE_CTER"/>
    <property type="match status" value="1"/>
</dbReference>
<dbReference type="Gene3D" id="3.40.50.300">
    <property type="entry name" value="P-loop containing nucleotide triphosphate hydrolases"/>
    <property type="match status" value="2"/>
</dbReference>
<dbReference type="RefSeq" id="WP_254160771.1">
    <property type="nucleotide sequence ID" value="NZ_CP100356.1"/>
</dbReference>
<dbReference type="GO" id="GO:0006289">
    <property type="term" value="P:nucleotide-excision repair"/>
    <property type="evidence" value="ECO:0007669"/>
    <property type="project" value="TreeGrafter"/>
</dbReference>